<proteinExistence type="predicted"/>
<reference evidence="2 3" key="1">
    <citation type="submission" date="2018-08" db="EMBL/GenBank/DDBJ databases">
        <title>Meiothermus terrae DSM 26712 genome sequencing project.</title>
        <authorList>
            <person name="Da Costa M.S."/>
            <person name="Albuquerque L."/>
            <person name="Raposo P."/>
            <person name="Froufe H.J.C."/>
            <person name="Barroso C.S."/>
            <person name="Egas C."/>
        </authorList>
    </citation>
    <scope>NUCLEOTIDE SEQUENCE [LARGE SCALE GENOMIC DNA]</scope>
    <source>
        <strain evidence="2 3">DSM 26712</strain>
    </source>
</reference>
<evidence type="ECO:0000256" key="1">
    <source>
        <dbReference type="SAM" id="MobiDB-lite"/>
    </source>
</evidence>
<organism evidence="2 3">
    <name type="scientific">Calidithermus terrae</name>
    <dbReference type="NCBI Taxonomy" id="1408545"/>
    <lineage>
        <taxon>Bacteria</taxon>
        <taxon>Thermotogati</taxon>
        <taxon>Deinococcota</taxon>
        <taxon>Deinococci</taxon>
        <taxon>Thermales</taxon>
        <taxon>Thermaceae</taxon>
        <taxon>Calidithermus</taxon>
    </lineage>
</organism>
<dbReference type="EMBL" id="QXDL01000405">
    <property type="protein sequence ID" value="RIH74561.1"/>
    <property type="molecule type" value="Genomic_DNA"/>
</dbReference>
<feature type="compositionally biased region" description="Low complexity" evidence="1">
    <location>
        <begin position="187"/>
        <end position="209"/>
    </location>
</feature>
<name>A0A399DW70_9DEIN</name>
<protein>
    <submittedName>
        <fullName evidence="2">Uncharacterized protein</fullName>
    </submittedName>
</protein>
<accession>A0A399DW70</accession>
<keyword evidence="3" id="KW-1185">Reference proteome</keyword>
<evidence type="ECO:0000313" key="2">
    <source>
        <dbReference type="EMBL" id="RIH74561.1"/>
    </source>
</evidence>
<feature type="compositionally biased region" description="Low complexity" evidence="1">
    <location>
        <begin position="152"/>
        <end position="170"/>
    </location>
</feature>
<gene>
    <name evidence="2" type="ORF">Mterra_04066</name>
</gene>
<feature type="region of interest" description="Disordered" evidence="1">
    <location>
        <begin position="143"/>
        <end position="170"/>
    </location>
</feature>
<sequence>MSRGTPLRDSCSVEEITPPSTALWPEVRSTLEVSCCLGMTVALLGPLEGALPRLMLTASWILPPGITAGVSLSSRPNSTLCSPAVPPFEPEEDSGISKLPPESRFTLSPLLTVKRLSMSERLLPALCRALRVALSLSRLPAPTSIPSPAAPLPGSALRVKGPSAASRATRTSSPWPLVICSTRTCRSTWGTGRSSSPTSRSMASTAAAGPRSSTVLVRSSAARSTSFDSGSSLATSSSTPLALA</sequence>
<feature type="compositionally biased region" description="Low complexity" evidence="1">
    <location>
        <begin position="224"/>
        <end position="244"/>
    </location>
</feature>
<dbReference type="Proteomes" id="UP000265715">
    <property type="component" value="Unassembled WGS sequence"/>
</dbReference>
<evidence type="ECO:0000313" key="3">
    <source>
        <dbReference type="Proteomes" id="UP000265715"/>
    </source>
</evidence>
<dbReference type="AlphaFoldDB" id="A0A399DW70"/>
<feature type="compositionally biased region" description="Polar residues" evidence="1">
    <location>
        <begin position="211"/>
        <end position="223"/>
    </location>
</feature>
<feature type="region of interest" description="Disordered" evidence="1">
    <location>
        <begin position="187"/>
        <end position="244"/>
    </location>
</feature>
<comment type="caution">
    <text evidence="2">The sequence shown here is derived from an EMBL/GenBank/DDBJ whole genome shotgun (WGS) entry which is preliminary data.</text>
</comment>